<keyword evidence="1" id="KW-0472">Membrane</keyword>
<name>A0A923FW11_9PSED</name>
<dbReference type="Proteomes" id="UP000599879">
    <property type="component" value="Unassembled WGS sequence"/>
</dbReference>
<reference evidence="2" key="2">
    <citation type="submission" date="2020-07" db="EMBL/GenBank/DDBJ databases">
        <authorList>
            <person name="Lood C."/>
            <person name="Girard L."/>
        </authorList>
    </citation>
    <scope>NUCLEOTIDE SEQUENCE</scope>
    <source>
        <strain evidence="2">SWRI10</strain>
    </source>
</reference>
<organism evidence="2">
    <name type="scientific">Pseudomonas urmiensis</name>
    <dbReference type="NCBI Taxonomy" id="2745493"/>
    <lineage>
        <taxon>Bacteria</taxon>
        <taxon>Pseudomonadati</taxon>
        <taxon>Pseudomonadota</taxon>
        <taxon>Gammaproteobacteria</taxon>
        <taxon>Pseudomonadales</taxon>
        <taxon>Pseudomonadaceae</taxon>
        <taxon>Pseudomonas</taxon>
    </lineage>
</organism>
<gene>
    <name evidence="2" type="ORF">HU737_01650</name>
    <name evidence="3" type="ORF">HU737_021830</name>
</gene>
<evidence type="ECO:0000313" key="2">
    <source>
        <dbReference type="EMBL" id="MBC3439366.1"/>
    </source>
</evidence>
<evidence type="ECO:0000313" key="3">
    <source>
        <dbReference type="EMBL" id="MBV4538599.1"/>
    </source>
</evidence>
<feature type="transmembrane region" description="Helical" evidence="1">
    <location>
        <begin position="6"/>
        <end position="26"/>
    </location>
</feature>
<keyword evidence="1" id="KW-1133">Transmembrane helix</keyword>
<dbReference type="AlphaFoldDB" id="A0A923FW11"/>
<dbReference type="EMBL" id="JABWRE010000001">
    <property type="protein sequence ID" value="MBC3439366.1"/>
    <property type="molecule type" value="Genomic_DNA"/>
</dbReference>
<protein>
    <submittedName>
        <fullName evidence="2">Uncharacterized protein</fullName>
    </submittedName>
</protein>
<dbReference type="EMBL" id="JABWRE020000001">
    <property type="protein sequence ID" value="MBV4538599.1"/>
    <property type="molecule type" value="Genomic_DNA"/>
</dbReference>
<reference evidence="2" key="1">
    <citation type="journal article" date="2020" name="Microorganisms">
        <title>Reliable Identification of Environmental Pseudomonas Isolates Using the rpoD Gene.</title>
        <authorList>
            <consortium name="The Broad Institute Genome Sequencing Platform"/>
            <person name="Girard L."/>
            <person name="Lood C."/>
            <person name="Rokni-Zadeh H."/>
            <person name="van Noort V."/>
            <person name="Lavigne R."/>
            <person name="De Mot R."/>
        </authorList>
    </citation>
    <scope>NUCLEOTIDE SEQUENCE</scope>
    <source>
        <strain evidence="2">SWRI10</strain>
    </source>
</reference>
<evidence type="ECO:0000256" key="1">
    <source>
        <dbReference type="SAM" id="Phobius"/>
    </source>
</evidence>
<keyword evidence="1" id="KW-0812">Transmembrane</keyword>
<reference evidence="3" key="3">
    <citation type="submission" date="2021-06" db="EMBL/GenBank/DDBJ databases">
        <title>Updating the genus Pseudomonas: Description of 43 new species and partition of the Pseudomonas putida group.</title>
        <authorList>
            <person name="Girard L."/>
            <person name="Lood C."/>
            <person name="Vandamme P."/>
            <person name="Rokni-Zadeh H."/>
            <person name="Van Noort V."/>
            <person name="Hofte M."/>
            <person name="Lavigne R."/>
            <person name="De Mot R."/>
        </authorList>
    </citation>
    <scope>NUCLEOTIDE SEQUENCE</scope>
    <source>
        <strain evidence="3">SWRI10</strain>
    </source>
</reference>
<proteinExistence type="predicted"/>
<sequence length="77" mass="8485">MFDIMQAGTAAHLAILINILVTGHIIKRFLIVRCPSGEGVTFQSYGEIPEIVRDPGMDIDVEVSADIVEPTYRLVLD</sequence>
<accession>A0A923FW11</accession>
<comment type="caution">
    <text evidence="2">The sequence shown here is derived from an EMBL/GenBank/DDBJ whole genome shotgun (WGS) entry which is preliminary data.</text>
</comment>